<reference evidence="2 3" key="1">
    <citation type="submission" date="2022-01" db="EMBL/GenBank/DDBJ databases">
        <authorList>
            <person name="Stokar-Avihail A."/>
        </authorList>
    </citation>
    <scope>NUCLEOTIDE SEQUENCE [LARGE SCALE GENOMIC DNA]</scope>
</reference>
<dbReference type="EMBL" id="OM236516">
    <property type="protein sequence ID" value="UNY48752.1"/>
    <property type="molecule type" value="Genomic_DNA"/>
</dbReference>
<feature type="domain" description="3'-5' exoribonuclease Rv2179c-like" evidence="1">
    <location>
        <begin position="5"/>
        <end position="185"/>
    </location>
</feature>
<dbReference type="Proteomes" id="UP000831021">
    <property type="component" value="Segment"/>
</dbReference>
<dbReference type="InterPro" id="IPR036397">
    <property type="entry name" value="RNaseH_sf"/>
</dbReference>
<protein>
    <submittedName>
        <fullName evidence="2">Exodeoxyribonuclease VIII</fullName>
    </submittedName>
</protein>
<proteinExistence type="predicted"/>
<dbReference type="Pfam" id="PF16473">
    <property type="entry name" value="Rv2179c-like"/>
    <property type="match status" value="1"/>
</dbReference>
<accession>A0AAE9GDS1</accession>
<dbReference type="SUPFAM" id="SSF53098">
    <property type="entry name" value="Ribonuclease H-like"/>
    <property type="match status" value="1"/>
</dbReference>
<sequence>MERVDIMVDIETLGKKIDSTIIQIAAISFNIETGCQISEFNQIVDLSKNTERANIDADTISWWLKTNDKLFVKLLKEGTVSSDDLFVNFYNWIIKQGNKKDTYLWGNGILFDNKMIEYQLKNNHGISYPIYYKNDRDVRTILELASKKLRTSEMEIKNQISNMFGEREEHNALDDVRYQIRLVVECYKTLING</sequence>
<dbReference type="Gene3D" id="3.30.420.10">
    <property type="entry name" value="Ribonuclease H-like superfamily/Ribonuclease H"/>
    <property type="match status" value="1"/>
</dbReference>
<evidence type="ECO:0000313" key="2">
    <source>
        <dbReference type="EMBL" id="UNY48752.1"/>
    </source>
</evidence>
<name>A0AAE9GDS1_9CAUD</name>
<evidence type="ECO:0000259" key="1">
    <source>
        <dbReference type="Pfam" id="PF16473"/>
    </source>
</evidence>
<dbReference type="InterPro" id="IPR012337">
    <property type="entry name" value="RNaseH-like_sf"/>
</dbReference>
<gene>
    <name evidence="2" type="ORF">fado_37</name>
</gene>
<dbReference type="GO" id="GO:0003676">
    <property type="term" value="F:nucleic acid binding"/>
    <property type="evidence" value="ECO:0007669"/>
    <property type="project" value="InterPro"/>
</dbReference>
<evidence type="ECO:0000313" key="3">
    <source>
        <dbReference type="Proteomes" id="UP000831021"/>
    </source>
</evidence>
<keyword evidence="3" id="KW-1185">Reference proteome</keyword>
<dbReference type="InterPro" id="IPR033390">
    <property type="entry name" value="Rv2179c-like"/>
</dbReference>
<organism evidence="2 3">
    <name type="scientific">Bacillus phage FADO</name>
    <dbReference type="NCBI Taxonomy" id="2917160"/>
    <lineage>
        <taxon>Viruses</taxon>
        <taxon>Duplodnaviria</taxon>
        <taxon>Heunggongvirae</taxon>
        <taxon>Uroviricota</taxon>
        <taxon>Caudoviricetes</taxon>
        <taxon>Heleneionescovirinae</taxon>
        <taxon>Zhangjivirus</taxon>
        <taxon>Zhangjivirus fado</taxon>
    </lineage>
</organism>